<dbReference type="AlphaFoldDB" id="A0AAE3SH11"/>
<evidence type="ECO:0000313" key="4">
    <source>
        <dbReference type="Proteomes" id="UP001209229"/>
    </source>
</evidence>
<organism evidence="3 4">
    <name type="scientific">Plebeiibacterium sediminum</name>
    <dbReference type="NCBI Taxonomy" id="2992112"/>
    <lineage>
        <taxon>Bacteria</taxon>
        <taxon>Pseudomonadati</taxon>
        <taxon>Bacteroidota</taxon>
        <taxon>Bacteroidia</taxon>
        <taxon>Marinilabiliales</taxon>
        <taxon>Marinilabiliaceae</taxon>
        <taxon>Plebeiibacterium</taxon>
    </lineage>
</organism>
<comment type="caution">
    <text evidence="3">The sequence shown here is derived from an EMBL/GenBank/DDBJ whole genome shotgun (WGS) entry which is preliminary data.</text>
</comment>
<evidence type="ECO:0000256" key="1">
    <source>
        <dbReference type="SAM" id="SignalP"/>
    </source>
</evidence>
<dbReference type="RefSeq" id="WP_301192244.1">
    <property type="nucleotide sequence ID" value="NZ_JAPDPJ010000061.1"/>
</dbReference>
<feature type="domain" description="HMA" evidence="2">
    <location>
        <begin position="22"/>
        <end position="88"/>
    </location>
</feature>
<dbReference type="SUPFAM" id="SSF55008">
    <property type="entry name" value="HMA, heavy metal-associated domain"/>
    <property type="match status" value="1"/>
</dbReference>
<dbReference type="Proteomes" id="UP001209229">
    <property type="component" value="Unassembled WGS sequence"/>
</dbReference>
<proteinExistence type="predicted"/>
<dbReference type="GO" id="GO:0046872">
    <property type="term" value="F:metal ion binding"/>
    <property type="evidence" value="ECO:0007669"/>
    <property type="project" value="InterPro"/>
</dbReference>
<dbReference type="InterPro" id="IPR036163">
    <property type="entry name" value="HMA_dom_sf"/>
</dbReference>
<dbReference type="PROSITE" id="PS50846">
    <property type="entry name" value="HMA_2"/>
    <property type="match status" value="1"/>
</dbReference>
<reference evidence="3" key="1">
    <citation type="submission" date="2022-10" db="EMBL/GenBank/DDBJ databases">
        <authorList>
            <person name="Yu W.X."/>
        </authorList>
    </citation>
    <scope>NUCLEOTIDE SEQUENCE</scope>
    <source>
        <strain evidence="3">AAT</strain>
    </source>
</reference>
<feature type="chain" id="PRO_5042061518" evidence="1">
    <location>
        <begin position="21"/>
        <end position="121"/>
    </location>
</feature>
<feature type="signal peptide" evidence="1">
    <location>
        <begin position="1"/>
        <end position="20"/>
    </location>
</feature>
<evidence type="ECO:0000259" key="2">
    <source>
        <dbReference type="PROSITE" id="PS50846"/>
    </source>
</evidence>
<dbReference type="EMBL" id="JAPDPJ010000061">
    <property type="protein sequence ID" value="MCW3788687.1"/>
    <property type="molecule type" value="Genomic_DNA"/>
</dbReference>
<gene>
    <name evidence="3" type="ORF">OM075_19615</name>
</gene>
<protein>
    <submittedName>
        <fullName evidence="3">Heavy-metal-associated domain-containing protein</fullName>
    </submittedName>
</protein>
<dbReference type="Gene3D" id="3.30.70.100">
    <property type="match status" value="1"/>
</dbReference>
<dbReference type="InterPro" id="IPR006121">
    <property type="entry name" value="HMA_dom"/>
</dbReference>
<name>A0AAE3SH11_9BACT</name>
<accession>A0AAE3SH11</accession>
<sequence length="121" mass="13506">MKSIYLTMLFALLSMSVVFGQVKTEKIKVGGKCGMCETRIEKAAKSEEGVTSADWDKKTQIMEVVFDTSKTNSDKVQMAVAKVGHDTEKFKAKDETYNSLPGCCKYDRTITTKKEGEAHKH</sequence>
<evidence type="ECO:0000313" key="3">
    <source>
        <dbReference type="EMBL" id="MCW3788687.1"/>
    </source>
</evidence>
<keyword evidence="1" id="KW-0732">Signal</keyword>
<dbReference type="CDD" id="cd00371">
    <property type="entry name" value="HMA"/>
    <property type="match status" value="1"/>
</dbReference>
<keyword evidence="4" id="KW-1185">Reference proteome</keyword>
<dbReference type="Pfam" id="PF00403">
    <property type="entry name" value="HMA"/>
    <property type="match status" value="1"/>
</dbReference>